<dbReference type="Proteomes" id="UP000663880">
    <property type="component" value="Unassembled WGS sequence"/>
</dbReference>
<dbReference type="AlphaFoldDB" id="A0A821WAL5"/>
<organism evidence="2 3">
    <name type="scientific">Pieris macdunnoughi</name>
    <dbReference type="NCBI Taxonomy" id="345717"/>
    <lineage>
        <taxon>Eukaryota</taxon>
        <taxon>Metazoa</taxon>
        <taxon>Ecdysozoa</taxon>
        <taxon>Arthropoda</taxon>
        <taxon>Hexapoda</taxon>
        <taxon>Insecta</taxon>
        <taxon>Pterygota</taxon>
        <taxon>Neoptera</taxon>
        <taxon>Endopterygota</taxon>
        <taxon>Lepidoptera</taxon>
        <taxon>Glossata</taxon>
        <taxon>Ditrysia</taxon>
        <taxon>Papilionoidea</taxon>
        <taxon>Pieridae</taxon>
        <taxon>Pierinae</taxon>
        <taxon>Pieris</taxon>
    </lineage>
</organism>
<gene>
    <name evidence="2" type="ORF">PMACD_LOCUS12848</name>
</gene>
<evidence type="ECO:0000256" key="1">
    <source>
        <dbReference type="SAM" id="MobiDB-lite"/>
    </source>
</evidence>
<keyword evidence="3" id="KW-1185">Reference proteome</keyword>
<comment type="caution">
    <text evidence="2">The sequence shown here is derived from an EMBL/GenBank/DDBJ whole genome shotgun (WGS) entry which is preliminary data.</text>
</comment>
<dbReference type="EMBL" id="CAJOBZ010000053">
    <property type="protein sequence ID" value="CAF4919014.1"/>
    <property type="molecule type" value="Genomic_DNA"/>
</dbReference>
<dbReference type="OrthoDB" id="6492514at2759"/>
<accession>A0A821WAL5</accession>
<name>A0A821WAL5_9NEOP</name>
<protein>
    <submittedName>
        <fullName evidence="2">Uncharacterized protein</fullName>
    </submittedName>
</protein>
<reference evidence="2" key="1">
    <citation type="submission" date="2021-02" db="EMBL/GenBank/DDBJ databases">
        <authorList>
            <person name="Steward A R."/>
        </authorList>
    </citation>
    <scope>NUCLEOTIDE SEQUENCE</scope>
</reference>
<proteinExistence type="predicted"/>
<evidence type="ECO:0000313" key="3">
    <source>
        <dbReference type="Proteomes" id="UP000663880"/>
    </source>
</evidence>
<feature type="region of interest" description="Disordered" evidence="1">
    <location>
        <begin position="131"/>
        <end position="155"/>
    </location>
</feature>
<sequence>MSIGIIEPFNSSSKQWPAYIRRALKHLASTCNFGKCLSCLTVEDNLRDQFVPSLANDAMRSRIFAEAKIQYKEAVELALALEAAERHAELRLSHCLSVVYKFLNYYIAKAKVPKLQEGKITIEIPELEQGTNEVKDKSPRVPRKLPQHSPWLNWN</sequence>
<evidence type="ECO:0000313" key="2">
    <source>
        <dbReference type="EMBL" id="CAF4919014.1"/>
    </source>
</evidence>